<evidence type="ECO:0000313" key="6">
    <source>
        <dbReference type="EMBL" id="ABG84977.1"/>
    </source>
</evidence>
<dbReference type="CDD" id="cd07033">
    <property type="entry name" value="TPP_PYR_DXS_TK_like"/>
    <property type="match status" value="1"/>
</dbReference>
<gene>
    <name evidence="6" type="ordered locus">CPF_0293</name>
</gene>
<comment type="similarity">
    <text evidence="2">Belongs to the transketolase family.</text>
</comment>
<dbReference type="InterPro" id="IPR029061">
    <property type="entry name" value="THDP-binding"/>
</dbReference>
<dbReference type="InterPro" id="IPR033248">
    <property type="entry name" value="Transketolase_C"/>
</dbReference>
<dbReference type="STRING" id="195103.CPF_0293"/>
<evidence type="ECO:0000256" key="4">
    <source>
        <dbReference type="ARBA" id="ARBA00023052"/>
    </source>
</evidence>
<dbReference type="SUPFAM" id="SSF52922">
    <property type="entry name" value="TK C-terminal domain-like"/>
    <property type="match status" value="1"/>
</dbReference>
<dbReference type="InterPro" id="IPR009014">
    <property type="entry name" value="Transketo_C/PFOR_II"/>
</dbReference>
<dbReference type="PaxDb" id="195103-CPF_0293"/>
<dbReference type="FunFam" id="3.40.50.970:FF:000129">
    <property type="entry name" value="Transketolase"/>
    <property type="match status" value="1"/>
</dbReference>
<dbReference type="PANTHER" id="PTHR43825">
    <property type="entry name" value="PYRUVATE DEHYDROGENASE E1 COMPONENT"/>
    <property type="match status" value="1"/>
</dbReference>
<keyword evidence="4" id="KW-0786">Thiamine pyrophosphate</keyword>
<dbReference type="Gene3D" id="3.40.50.920">
    <property type="match status" value="1"/>
</dbReference>
<evidence type="ECO:0000256" key="3">
    <source>
        <dbReference type="ARBA" id="ARBA00022679"/>
    </source>
</evidence>
<dbReference type="HOGENOM" id="CLU_009227_1_1_9"/>
<keyword evidence="3" id="KW-0808">Transferase</keyword>
<name>A0A0H2YV29_CLOP1</name>
<dbReference type="SUPFAM" id="SSF52518">
    <property type="entry name" value="Thiamin diphosphate-binding fold (THDP-binding)"/>
    <property type="match status" value="1"/>
</dbReference>
<accession>A0A0H2YV29</accession>
<dbReference type="InterPro" id="IPR051157">
    <property type="entry name" value="PDH/Transketolase"/>
</dbReference>
<feature type="domain" description="Transketolase-like pyrimidine-binding" evidence="5">
    <location>
        <begin position="5"/>
        <end position="170"/>
    </location>
</feature>
<dbReference type="eggNOG" id="COG3958">
    <property type="taxonomic scope" value="Bacteria"/>
</dbReference>
<dbReference type="GO" id="GO:0016740">
    <property type="term" value="F:transferase activity"/>
    <property type="evidence" value="ECO:0007669"/>
    <property type="project" value="UniProtKB-KW"/>
</dbReference>
<dbReference type="EMBL" id="CP000246">
    <property type="protein sequence ID" value="ABG84977.1"/>
    <property type="molecule type" value="Genomic_DNA"/>
</dbReference>
<comment type="cofactor">
    <cofactor evidence="1">
        <name>thiamine diphosphate</name>
        <dbReference type="ChEBI" id="CHEBI:58937"/>
    </cofactor>
</comment>
<dbReference type="RefSeq" id="WP_003458019.1">
    <property type="nucleotide sequence ID" value="NC_008261.1"/>
</dbReference>
<dbReference type="InterPro" id="IPR020826">
    <property type="entry name" value="Transketolase_BS"/>
</dbReference>
<evidence type="ECO:0000313" key="7">
    <source>
        <dbReference type="Proteomes" id="UP000001823"/>
    </source>
</evidence>
<dbReference type="GeneID" id="93003373"/>
<keyword evidence="7" id="KW-1185">Reference proteome</keyword>
<reference evidence="6 7" key="1">
    <citation type="journal article" date="2006" name="Genome Res.">
        <title>Skewed genomic variability in strains of the toxigenic bacterial pathogen, Clostridium perfringens.</title>
        <authorList>
            <person name="Myers G.S."/>
            <person name="Rasko D.A."/>
            <person name="Cheung J.K."/>
            <person name="Ravel J."/>
            <person name="Seshadri R."/>
            <person name="Deboy R.T."/>
            <person name="Ren Q."/>
            <person name="Varga J."/>
            <person name="Awad M.M."/>
            <person name="Brinkac L.M."/>
            <person name="Daugherty S.C."/>
            <person name="Haft D.H."/>
            <person name="Dodson R.J."/>
            <person name="Madupu R."/>
            <person name="Nelson W.C."/>
            <person name="Rosovitz M.J."/>
            <person name="Sullivan S.A."/>
            <person name="Khouri H."/>
            <person name="Dimitrov G.I."/>
            <person name="Watkins K.L."/>
            <person name="Mulligan S."/>
            <person name="Benton J."/>
            <person name="Radune D."/>
            <person name="Fisher D.J."/>
            <person name="Atkins H.S."/>
            <person name="Hiscox T."/>
            <person name="Jost B.H."/>
            <person name="Billington S.J."/>
            <person name="Songer J.G."/>
            <person name="McClane B.A."/>
            <person name="Titball R.W."/>
            <person name="Rood J.I."/>
            <person name="Melville S.B."/>
            <person name="Paulsen I.T."/>
        </authorList>
    </citation>
    <scope>NUCLEOTIDE SEQUENCE [LARGE SCALE GENOMIC DNA]</scope>
    <source>
        <strain evidence="7">ATCC 13124 / DSM 756 / JCM 1290 / NCIMB 6125 / NCTC 8237 / S 107 / Type A</strain>
    </source>
</reference>
<protein>
    <submittedName>
        <fullName evidence="6">Transketolase, C-terminal subunit</fullName>
    </submittedName>
</protein>
<evidence type="ECO:0000256" key="2">
    <source>
        <dbReference type="ARBA" id="ARBA00007131"/>
    </source>
</evidence>
<dbReference type="InterPro" id="IPR005475">
    <property type="entry name" value="Transketolase-like_Pyr-bd"/>
</dbReference>
<dbReference type="AlphaFoldDB" id="A0A0H2YV29"/>
<evidence type="ECO:0000256" key="1">
    <source>
        <dbReference type="ARBA" id="ARBA00001964"/>
    </source>
</evidence>
<sequence length="314" mass="33358">MAKKIATREAYGKALAALANENKNIVVLDADLSKSTKTADFKKACPERFINMGIAEGNMMSVAAGLSTCGKIPFASTFAMFAAGRAFEQIRNSICYPRLNVKICATHAGLTVGEDGASHQAIEDLSLMRSIPNMTVICPSDAVETEAAIRAIAEYNGPCYVRLGRAGVNVINDRPEYKFEIGKGIELKEGNDVTLFATGIMVDVAIEAVEALAKEGINARLINIHTIKPIDSELILKAAKETGAIVTLEEHNIIGGLGSAVAEVVGGEYPVPVVRVGVKDTFGESGKPDQLLKAYGLTSEEAVKAAKKAMSLKR</sequence>
<organism evidence="6 7">
    <name type="scientific">Clostridium perfringens (strain ATCC 13124 / DSM 756 / JCM 1290 / NCIMB 6125 / NCTC 8237 / Type A)</name>
    <dbReference type="NCBI Taxonomy" id="195103"/>
    <lineage>
        <taxon>Bacteria</taxon>
        <taxon>Bacillati</taxon>
        <taxon>Bacillota</taxon>
        <taxon>Clostridia</taxon>
        <taxon>Eubacteriales</taxon>
        <taxon>Clostridiaceae</taxon>
        <taxon>Clostridium</taxon>
    </lineage>
</organism>
<dbReference type="Pfam" id="PF02780">
    <property type="entry name" value="Transketolase_C"/>
    <property type="match status" value="1"/>
</dbReference>
<dbReference type="PROSITE" id="PS00802">
    <property type="entry name" value="TRANSKETOLASE_2"/>
    <property type="match status" value="1"/>
</dbReference>
<dbReference type="Proteomes" id="UP000001823">
    <property type="component" value="Chromosome"/>
</dbReference>
<dbReference type="KEGG" id="cpf:CPF_0293"/>
<dbReference type="Gene3D" id="3.40.50.970">
    <property type="match status" value="1"/>
</dbReference>
<proteinExistence type="inferred from homology"/>
<evidence type="ECO:0000259" key="5">
    <source>
        <dbReference type="SMART" id="SM00861"/>
    </source>
</evidence>
<dbReference type="SMART" id="SM00861">
    <property type="entry name" value="Transket_pyr"/>
    <property type="match status" value="1"/>
</dbReference>
<dbReference type="Pfam" id="PF02779">
    <property type="entry name" value="Transket_pyr"/>
    <property type="match status" value="1"/>
</dbReference>
<dbReference type="PANTHER" id="PTHR43825:SF1">
    <property type="entry name" value="TRANSKETOLASE-LIKE PYRIMIDINE-BINDING DOMAIN-CONTAINING PROTEIN"/>
    <property type="match status" value="1"/>
</dbReference>